<keyword evidence="4 7" id="KW-0812">Transmembrane</keyword>
<dbReference type="InterPro" id="IPR051393">
    <property type="entry name" value="ABC_transporter_permease"/>
</dbReference>
<evidence type="ECO:0000256" key="7">
    <source>
        <dbReference type="RuleBase" id="RU363032"/>
    </source>
</evidence>
<organism evidence="9 10">
    <name type="scientific">Rugosimonospora africana</name>
    <dbReference type="NCBI Taxonomy" id="556532"/>
    <lineage>
        <taxon>Bacteria</taxon>
        <taxon>Bacillati</taxon>
        <taxon>Actinomycetota</taxon>
        <taxon>Actinomycetes</taxon>
        <taxon>Micromonosporales</taxon>
        <taxon>Micromonosporaceae</taxon>
        <taxon>Rugosimonospora</taxon>
    </lineage>
</organism>
<dbReference type="PANTHER" id="PTHR30193">
    <property type="entry name" value="ABC TRANSPORTER PERMEASE PROTEIN"/>
    <property type="match status" value="1"/>
</dbReference>
<feature type="transmembrane region" description="Helical" evidence="7">
    <location>
        <begin position="82"/>
        <end position="104"/>
    </location>
</feature>
<dbReference type="RefSeq" id="WP_239134275.1">
    <property type="nucleotide sequence ID" value="NZ_BONZ01000080.1"/>
</dbReference>
<dbReference type="EMBL" id="BONZ01000080">
    <property type="protein sequence ID" value="GIH19375.1"/>
    <property type="molecule type" value="Genomic_DNA"/>
</dbReference>
<evidence type="ECO:0000259" key="8">
    <source>
        <dbReference type="PROSITE" id="PS50928"/>
    </source>
</evidence>
<accession>A0A8J3VUL3</accession>
<evidence type="ECO:0000256" key="2">
    <source>
        <dbReference type="ARBA" id="ARBA00022448"/>
    </source>
</evidence>
<dbReference type="InterPro" id="IPR000515">
    <property type="entry name" value="MetI-like"/>
</dbReference>
<feature type="transmembrane region" description="Helical" evidence="7">
    <location>
        <begin position="150"/>
        <end position="173"/>
    </location>
</feature>
<evidence type="ECO:0000313" key="9">
    <source>
        <dbReference type="EMBL" id="GIH19375.1"/>
    </source>
</evidence>
<proteinExistence type="inferred from homology"/>
<evidence type="ECO:0000256" key="1">
    <source>
        <dbReference type="ARBA" id="ARBA00004651"/>
    </source>
</evidence>
<dbReference type="Gene3D" id="1.10.3720.10">
    <property type="entry name" value="MetI-like"/>
    <property type="match status" value="1"/>
</dbReference>
<gene>
    <name evidence="9" type="ORF">Raf01_75470</name>
</gene>
<keyword evidence="5 7" id="KW-1133">Transmembrane helix</keyword>
<keyword evidence="2 7" id="KW-0813">Transport</keyword>
<evidence type="ECO:0000256" key="3">
    <source>
        <dbReference type="ARBA" id="ARBA00022475"/>
    </source>
</evidence>
<keyword evidence="3" id="KW-1003">Cell membrane</keyword>
<dbReference type="InterPro" id="IPR035906">
    <property type="entry name" value="MetI-like_sf"/>
</dbReference>
<dbReference type="CDD" id="cd06261">
    <property type="entry name" value="TM_PBP2"/>
    <property type="match status" value="1"/>
</dbReference>
<name>A0A8J3VUL3_9ACTN</name>
<dbReference type="Proteomes" id="UP000642748">
    <property type="component" value="Unassembled WGS sequence"/>
</dbReference>
<feature type="domain" description="ABC transmembrane type-1" evidence="8">
    <location>
        <begin position="112"/>
        <end position="331"/>
    </location>
</feature>
<feature type="transmembrane region" description="Helical" evidence="7">
    <location>
        <begin position="51"/>
        <end position="70"/>
    </location>
</feature>
<comment type="caution">
    <text evidence="9">The sequence shown here is derived from an EMBL/GenBank/DDBJ whole genome shotgun (WGS) entry which is preliminary data.</text>
</comment>
<dbReference type="AlphaFoldDB" id="A0A8J3VUL3"/>
<dbReference type="GO" id="GO:0055085">
    <property type="term" value="P:transmembrane transport"/>
    <property type="evidence" value="ECO:0007669"/>
    <property type="project" value="InterPro"/>
</dbReference>
<dbReference type="PROSITE" id="PS50928">
    <property type="entry name" value="ABC_TM1"/>
    <property type="match status" value="1"/>
</dbReference>
<protein>
    <submittedName>
        <fullName evidence="9">Sugar ABC transporter permease</fullName>
    </submittedName>
</protein>
<feature type="transmembrane region" description="Helical" evidence="7">
    <location>
        <begin position="317"/>
        <end position="335"/>
    </location>
</feature>
<feature type="transmembrane region" description="Helical" evidence="7">
    <location>
        <begin position="251"/>
        <end position="272"/>
    </location>
</feature>
<reference evidence="9" key="1">
    <citation type="submission" date="2021-01" db="EMBL/GenBank/DDBJ databases">
        <title>Whole genome shotgun sequence of Rugosimonospora africana NBRC 104875.</title>
        <authorList>
            <person name="Komaki H."/>
            <person name="Tamura T."/>
        </authorList>
    </citation>
    <scope>NUCLEOTIDE SEQUENCE</scope>
    <source>
        <strain evidence="9">NBRC 104875</strain>
    </source>
</reference>
<evidence type="ECO:0000256" key="6">
    <source>
        <dbReference type="ARBA" id="ARBA00023136"/>
    </source>
</evidence>
<keyword evidence="10" id="KW-1185">Reference proteome</keyword>
<keyword evidence="6 7" id="KW-0472">Membrane</keyword>
<feature type="transmembrane region" description="Helical" evidence="7">
    <location>
        <begin position="180"/>
        <end position="198"/>
    </location>
</feature>
<dbReference type="SUPFAM" id="SSF161098">
    <property type="entry name" value="MetI-like"/>
    <property type="match status" value="1"/>
</dbReference>
<feature type="transmembrane region" description="Helical" evidence="7">
    <location>
        <begin position="204"/>
        <end position="230"/>
    </location>
</feature>
<dbReference type="Pfam" id="PF00528">
    <property type="entry name" value="BPD_transp_1"/>
    <property type="match status" value="1"/>
</dbReference>
<dbReference type="GO" id="GO:0005886">
    <property type="term" value="C:plasma membrane"/>
    <property type="evidence" value="ECO:0007669"/>
    <property type="project" value="UniProtKB-SubCell"/>
</dbReference>
<evidence type="ECO:0000256" key="4">
    <source>
        <dbReference type="ARBA" id="ARBA00022692"/>
    </source>
</evidence>
<evidence type="ECO:0000313" key="10">
    <source>
        <dbReference type="Proteomes" id="UP000642748"/>
    </source>
</evidence>
<dbReference type="PANTHER" id="PTHR30193:SF44">
    <property type="entry name" value="LACTOSE TRANSPORT SYSTEM PERMEASE PROTEIN LACF"/>
    <property type="match status" value="1"/>
</dbReference>
<comment type="subcellular location">
    <subcellularLocation>
        <location evidence="1 7">Cell membrane</location>
        <topology evidence="1 7">Multi-pass membrane protein</topology>
    </subcellularLocation>
</comment>
<evidence type="ECO:0000256" key="5">
    <source>
        <dbReference type="ARBA" id="ARBA00022989"/>
    </source>
</evidence>
<sequence length="345" mass="37748">MLESNARHGPAGATAVEVTAEPVLADDAAPAESSPRRAVRARRRGSRGSGVSLWLMALPGLALLFVFAYIPMAGIVIAFQSYSAVGGVFASPWVGLQNFAYLFSTSDAWRITFNTVFMNSLFIAANLVLALTIAIVLNELRGRWAWLSKFYQSVLFLPHFFSYVIVAYFALAFLDPQTGLLNKVLGFFGAAPVEWYSTPGAWPVILTVVSVWKGVGFWVIVYTAGILAISPELYEAAEVDRASKWQQVRHITLPSLTPLVILNVLLSVGGIFRADFGLFYLVTNNSATIYSTTDVIDTYVFRSLVNLGDIGMSSAAGVYQSIVGFVLILIANWLVRRRHADQALF</sequence>
<feature type="transmembrane region" description="Helical" evidence="7">
    <location>
        <begin position="116"/>
        <end position="138"/>
    </location>
</feature>
<comment type="similarity">
    <text evidence="7">Belongs to the binding-protein-dependent transport system permease family.</text>
</comment>